<dbReference type="KEGG" id="dov:DSCO28_13440"/>
<keyword evidence="1" id="KW-0812">Transmembrane</keyword>
<organism evidence="4 5">
    <name type="scientific">Desulfosarcina ovata subsp. sediminis</name>
    <dbReference type="NCBI Taxonomy" id="885957"/>
    <lineage>
        <taxon>Bacteria</taxon>
        <taxon>Pseudomonadati</taxon>
        <taxon>Thermodesulfobacteriota</taxon>
        <taxon>Desulfobacteria</taxon>
        <taxon>Desulfobacterales</taxon>
        <taxon>Desulfosarcinaceae</taxon>
        <taxon>Desulfosarcina</taxon>
    </lineage>
</organism>
<evidence type="ECO:0000256" key="2">
    <source>
        <dbReference type="SAM" id="SignalP"/>
    </source>
</evidence>
<proteinExistence type="predicted"/>
<dbReference type="Pfam" id="PF07916">
    <property type="entry name" value="TraG_N"/>
    <property type="match status" value="1"/>
</dbReference>
<evidence type="ECO:0000256" key="1">
    <source>
        <dbReference type="SAM" id="Phobius"/>
    </source>
</evidence>
<evidence type="ECO:0000259" key="3">
    <source>
        <dbReference type="Pfam" id="PF07916"/>
    </source>
</evidence>
<keyword evidence="1" id="KW-0472">Membrane</keyword>
<feature type="transmembrane region" description="Helical" evidence="1">
    <location>
        <begin position="57"/>
        <end position="79"/>
    </location>
</feature>
<feature type="domain" description="TraG N-terminal Proteobacteria" evidence="3">
    <location>
        <begin position="29"/>
        <end position="491"/>
    </location>
</feature>
<evidence type="ECO:0000313" key="4">
    <source>
        <dbReference type="EMBL" id="BBO80778.1"/>
    </source>
</evidence>
<keyword evidence="1" id="KW-1133">Transmembrane helix</keyword>
<dbReference type="EMBL" id="AP021876">
    <property type="protein sequence ID" value="BBO80778.1"/>
    <property type="molecule type" value="Genomic_DNA"/>
</dbReference>
<keyword evidence="2" id="KW-0732">Signal</keyword>
<dbReference type="Proteomes" id="UP000425960">
    <property type="component" value="Chromosome"/>
</dbReference>
<evidence type="ECO:0000313" key="5">
    <source>
        <dbReference type="Proteomes" id="UP000425960"/>
    </source>
</evidence>
<dbReference type="AlphaFoldDB" id="A0A5K7ZF50"/>
<gene>
    <name evidence="4" type="ORF">DSCO28_13440</name>
</gene>
<accession>A0A5K7ZF50</accession>
<feature type="transmembrane region" description="Helical" evidence="1">
    <location>
        <begin position="400"/>
        <end position="418"/>
    </location>
</feature>
<feature type="transmembrane region" description="Helical" evidence="1">
    <location>
        <begin position="463"/>
        <end position="487"/>
    </location>
</feature>
<reference evidence="4 5" key="1">
    <citation type="submission" date="2019-11" db="EMBL/GenBank/DDBJ databases">
        <title>Comparative genomics of hydrocarbon-degrading Desulfosarcina strains.</title>
        <authorList>
            <person name="Watanabe M."/>
            <person name="Kojima H."/>
            <person name="Fukui M."/>
        </authorList>
    </citation>
    <scope>NUCLEOTIDE SEQUENCE [LARGE SCALE GENOMIC DNA]</scope>
    <source>
        <strain evidence="4 5">28bB2T</strain>
    </source>
</reference>
<feature type="signal peptide" evidence="2">
    <location>
        <begin position="1"/>
        <end position="21"/>
    </location>
</feature>
<dbReference type="InterPro" id="IPR012931">
    <property type="entry name" value="TraG_N_Proteobacteria"/>
</dbReference>
<feature type="chain" id="PRO_5024462561" description="TraG N-terminal Proteobacteria domain-containing protein" evidence="2">
    <location>
        <begin position="22"/>
        <end position="1052"/>
    </location>
</feature>
<name>A0A5K7ZF50_9BACT</name>
<feature type="transmembrane region" description="Helical" evidence="1">
    <location>
        <begin position="85"/>
        <end position="104"/>
    </location>
</feature>
<sequence length="1052" mass="114401">MKRLCEILPFMILLAPGYALADIPDTFREYVTYGGFHSIHNALNRIALSFSDNSYEGLFVAFMVVALTFWLGWGAIGYFRNGSALGFIYMAFTILTGAIVYIALIRPTTSMVVYDELLNVHQEVADVPEGVVLLAGMQNSFTRTMTDIIWTSADPEVYDYRESANGDVYNIVRQVYNGEIDISTQNGNGRYINASLRRYCEDCVAFEILRPQSDLNVNMFATSSDLTELLEAARSPSVFTVYFNSASPTGTTMSCADAYDRIVGDLNAITDISDENMNFWQTKCAEAAYHNSTGMIGQDQIERCMQRTTQFLSYITQGNLAPSEVTRNLLIARELWNAALNADIAALGDYKIGTALSGEAISTDRWLPLIKEVMTAIYLGLVPFLVILLPTPLIGRVGGLIIGFFCFLTAWEVCDALVHSYAMDHTINFFDEIRRNGLSFKSIAMMESHSHQSMLMFGKTRSATMILAGVISGVIAKFGGAALAHFANTMNFGHLGREAATQINDPNGQASALESYAKTPVPVETHRNQGYHEMVRLSNLAYAGNISGSEILIDDSDGSFTAAAAHKGRETTNRTLDGSARYSAVNKQSGIRDMNAQDARELMQESQVAGGLASAVTAESLGMEEHYDRTSTEMVRSDSALKALGKDGDLSERQTQVGTIQGTQQRGTLDANRAVGTQGIYQAAYTDTARHSAHSIVANIAATDILQNGAVSPGNRDLLNRLNANPDVKGYLQTATHMDVSPNADEAAALATYFGSHGHHFTPGMLQGSQMSFKMAYDPKSGDIVPSNINVSTGAGFHNFGQYFERPITPASPYALTNPSSGDTVTITSGRVYGQSGVYQQAEGFMTDGTPVSLGSSDGHVLDRMSLGERFNGFGTPYVLSRLSQGIDSMIRGVDLTEASQRAEVIPQIAKAVSSNFVSANQSYVDQVASSMGGSVGGGLSKVLGASGSVGASFTKQDVGRYAQNLITQRLMDVTAQARDNETAREALQDEIGHMTGNNYRYMKSAINEYSQNHIKDMASDTVDKMKNGLKDFDKNIRNMDEHLKDWDDMGM</sequence>
<protein>
    <recommendedName>
        <fullName evidence="3">TraG N-terminal Proteobacteria domain-containing protein</fullName>
    </recommendedName>
</protein>
<dbReference type="RefSeq" id="WP_155321632.1">
    <property type="nucleotide sequence ID" value="NZ_AP021876.1"/>
</dbReference>
<feature type="transmembrane region" description="Helical" evidence="1">
    <location>
        <begin position="375"/>
        <end position="394"/>
    </location>
</feature>